<proteinExistence type="predicted"/>
<organism evidence="1 2">
    <name type="scientific">Cetraspora pellucida</name>
    <dbReference type="NCBI Taxonomy" id="1433469"/>
    <lineage>
        <taxon>Eukaryota</taxon>
        <taxon>Fungi</taxon>
        <taxon>Fungi incertae sedis</taxon>
        <taxon>Mucoromycota</taxon>
        <taxon>Glomeromycotina</taxon>
        <taxon>Glomeromycetes</taxon>
        <taxon>Diversisporales</taxon>
        <taxon>Gigasporaceae</taxon>
        <taxon>Cetraspora</taxon>
    </lineage>
</organism>
<dbReference type="Proteomes" id="UP000789759">
    <property type="component" value="Unassembled WGS sequence"/>
</dbReference>
<reference evidence="1" key="1">
    <citation type="submission" date="2021-06" db="EMBL/GenBank/DDBJ databases">
        <authorList>
            <person name="Kallberg Y."/>
            <person name="Tangrot J."/>
            <person name="Rosling A."/>
        </authorList>
    </citation>
    <scope>NUCLEOTIDE SEQUENCE</scope>
    <source>
        <strain evidence="1">FL966</strain>
    </source>
</reference>
<comment type="caution">
    <text evidence="1">The sequence shown here is derived from an EMBL/GenBank/DDBJ whole genome shotgun (WGS) entry which is preliminary data.</text>
</comment>
<keyword evidence="2" id="KW-1185">Reference proteome</keyword>
<accession>A0A9N9NNS6</accession>
<dbReference type="EMBL" id="CAJVQA010017310">
    <property type="protein sequence ID" value="CAG8748057.1"/>
    <property type="molecule type" value="Genomic_DNA"/>
</dbReference>
<protein>
    <submittedName>
        <fullName evidence="1">16836_t:CDS:1</fullName>
    </submittedName>
</protein>
<name>A0A9N9NNS6_9GLOM</name>
<sequence length="146" mass="16608">MDTYSSDELDISANIYSSDEFDIKRRQNNYHVEGEAGSSMNTNRSNELNIISRQDDDLIFDNQEGVNESNMTFNTQSIAGESNLVYNDQKVINEFNPISNESGEIFGENILESDKIISEADEFQYYNSEYSDNNEIDSSDFPSAAY</sequence>
<dbReference type="OrthoDB" id="2463717at2759"/>
<evidence type="ECO:0000313" key="2">
    <source>
        <dbReference type="Proteomes" id="UP000789759"/>
    </source>
</evidence>
<gene>
    <name evidence="1" type="ORF">CPELLU_LOCUS14521</name>
</gene>
<dbReference type="AlphaFoldDB" id="A0A9N9NNS6"/>
<evidence type="ECO:0000313" key="1">
    <source>
        <dbReference type="EMBL" id="CAG8748057.1"/>
    </source>
</evidence>